<dbReference type="EMBL" id="JACHBR010000001">
    <property type="protein sequence ID" value="MBB5628149.1"/>
    <property type="molecule type" value="Genomic_DNA"/>
</dbReference>
<dbReference type="Gene3D" id="1.20.120.910">
    <property type="entry name" value="DksA, coiled-coil domain"/>
    <property type="match status" value="1"/>
</dbReference>
<sequence>MANVTSVHVHLRNYERHLARLEELRGLLHDQLATAVAESRPVADPAHRAAARGRVAAIEAALERMNRGRYGTCGRCGALIPFEQLRRWPERSACEGCAGARHRKAPA</sequence>
<dbReference type="AlphaFoldDB" id="A0A7W9DRI6"/>
<reference evidence="2 3" key="1">
    <citation type="submission" date="2020-08" db="EMBL/GenBank/DDBJ databases">
        <title>Sequencing the genomes of 1000 actinobacteria strains.</title>
        <authorList>
            <person name="Klenk H.-P."/>
        </authorList>
    </citation>
    <scope>NUCLEOTIDE SEQUENCE [LARGE SCALE GENOMIC DNA]</scope>
    <source>
        <strain evidence="2 3">DSM 45790</strain>
    </source>
</reference>
<protein>
    <submittedName>
        <fullName evidence="2">DnaK suppressor protein</fullName>
    </submittedName>
</protein>
<dbReference type="Proteomes" id="UP000588112">
    <property type="component" value="Unassembled WGS sequence"/>
</dbReference>
<keyword evidence="3" id="KW-1185">Reference proteome</keyword>
<dbReference type="RefSeq" id="WP_184612710.1">
    <property type="nucleotide sequence ID" value="NZ_BOOS01000017.1"/>
</dbReference>
<dbReference type="PROSITE" id="PS51128">
    <property type="entry name" value="ZF_DKSA_2"/>
    <property type="match status" value="1"/>
</dbReference>
<evidence type="ECO:0000313" key="3">
    <source>
        <dbReference type="Proteomes" id="UP000588112"/>
    </source>
</evidence>
<gene>
    <name evidence="2" type="ORF">BJ981_003848</name>
</gene>
<evidence type="ECO:0000313" key="2">
    <source>
        <dbReference type="EMBL" id="MBB5628149.1"/>
    </source>
</evidence>
<evidence type="ECO:0000256" key="1">
    <source>
        <dbReference type="PROSITE-ProRule" id="PRU00510"/>
    </source>
</evidence>
<organism evidence="2 3">
    <name type="scientific">Sphaerisporangium krabiense</name>
    <dbReference type="NCBI Taxonomy" id="763782"/>
    <lineage>
        <taxon>Bacteria</taxon>
        <taxon>Bacillati</taxon>
        <taxon>Actinomycetota</taxon>
        <taxon>Actinomycetes</taxon>
        <taxon>Streptosporangiales</taxon>
        <taxon>Streptosporangiaceae</taxon>
        <taxon>Sphaerisporangium</taxon>
    </lineage>
</organism>
<feature type="zinc finger region" description="dksA C4-type" evidence="1">
    <location>
        <begin position="73"/>
        <end position="97"/>
    </location>
</feature>
<accession>A0A7W9DRI6</accession>
<comment type="caution">
    <text evidence="2">The sequence shown here is derived from an EMBL/GenBank/DDBJ whole genome shotgun (WGS) entry which is preliminary data.</text>
</comment>
<proteinExistence type="predicted"/>
<name>A0A7W9DRI6_9ACTN</name>
<dbReference type="PANTHER" id="PTHR33823">
    <property type="entry name" value="RNA POLYMERASE-BINDING TRANSCRIPTION FACTOR DKSA-RELATED"/>
    <property type="match status" value="1"/>
</dbReference>